<protein>
    <submittedName>
        <fullName evidence="1">Uncharacterized protein</fullName>
    </submittedName>
</protein>
<gene>
    <name evidence="1" type="ORF">METZ01_LOCUS10865</name>
</gene>
<organism evidence="1">
    <name type="scientific">marine metagenome</name>
    <dbReference type="NCBI Taxonomy" id="408172"/>
    <lineage>
        <taxon>unclassified sequences</taxon>
        <taxon>metagenomes</taxon>
        <taxon>ecological metagenomes</taxon>
    </lineage>
</organism>
<proteinExistence type="predicted"/>
<accession>A0A381NTQ9</accession>
<reference evidence="1" key="1">
    <citation type="submission" date="2018-05" db="EMBL/GenBank/DDBJ databases">
        <authorList>
            <person name="Lanie J.A."/>
            <person name="Ng W.-L."/>
            <person name="Kazmierczak K.M."/>
            <person name="Andrzejewski T.M."/>
            <person name="Davidsen T.M."/>
            <person name="Wayne K.J."/>
            <person name="Tettelin H."/>
            <person name="Glass J.I."/>
            <person name="Rusch D."/>
            <person name="Podicherti R."/>
            <person name="Tsui H.-C.T."/>
            <person name="Winkler M.E."/>
        </authorList>
    </citation>
    <scope>NUCLEOTIDE SEQUENCE</scope>
</reference>
<name>A0A381NTQ9_9ZZZZ</name>
<evidence type="ECO:0000313" key="1">
    <source>
        <dbReference type="EMBL" id="SUZ58011.1"/>
    </source>
</evidence>
<dbReference type="AlphaFoldDB" id="A0A381NTQ9"/>
<dbReference type="EMBL" id="UINC01000592">
    <property type="protein sequence ID" value="SUZ58011.1"/>
    <property type="molecule type" value="Genomic_DNA"/>
</dbReference>
<sequence>MAVERELKGTPTISKYLGRGSGTYPPAAVLTLCPAPLRKLASTGLGTCRVYDP</sequence>